<comment type="caution">
    <text evidence="2">The sequence shown here is derived from an EMBL/GenBank/DDBJ whole genome shotgun (WGS) entry which is preliminary data.</text>
</comment>
<evidence type="ECO:0000313" key="2">
    <source>
        <dbReference type="EMBL" id="MFD2095427.1"/>
    </source>
</evidence>
<protein>
    <submittedName>
        <fullName evidence="2">Uncharacterized protein</fullName>
    </submittedName>
</protein>
<feature type="coiled-coil region" evidence="1">
    <location>
        <begin position="20"/>
        <end position="84"/>
    </location>
</feature>
<dbReference type="EMBL" id="JBHUHT010000009">
    <property type="protein sequence ID" value="MFD2095427.1"/>
    <property type="molecule type" value="Genomic_DNA"/>
</dbReference>
<organism evidence="2 3">
    <name type="scientific">Corallincola platygyrae</name>
    <dbReference type="NCBI Taxonomy" id="1193278"/>
    <lineage>
        <taxon>Bacteria</taxon>
        <taxon>Pseudomonadati</taxon>
        <taxon>Pseudomonadota</taxon>
        <taxon>Gammaproteobacteria</taxon>
        <taxon>Alteromonadales</taxon>
        <taxon>Psychromonadaceae</taxon>
        <taxon>Corallincola</taxon>
    </lineage>
</organism>
<keyword evidence="3" id="KW-1185">Reference proteome</keyword>
<dbReference type="Proteomes" id="UP001597380">
    <property type="component" value="Unassembled WGS sequence"/>
</dbReference>
<accession>A0ABW4XJY6</accession>
<name>A0ABW4XJY6_9GAMM</name>
<reference evidence="3" key="1">
    <citation type="journal article" date="2019" name="Int. J. Syst. Evol. Microbiol.">
        <title>The Global Catalogue of Microorganisms (GCM) 10K type strain sequencing project: providing services to taxonomists for standard genome sequencing and annotation.</title>
        <authorList>
            <consortium name="The Broad Institute Genomics Platform"/>
            <consortium name="The Broad Institute Genome Sequencing Center for Infectious Disease"/>
            <person name="Wu L."/>
            <person name="Ma J."/>
        </authorList>
    </citation>
    <scope>NUCLEOTIDE SEQUENCE [LARGE SCALE GENOMIC DNA]</scope>
    <source>
        <strain evidence="3">CGMCC 1.10992</strain>
    </source>
</reference>
<evidence type="ECO:0000256" key="1">
    <source>
        <dbReference type="SAM" id="Coils"/>
    </source>
</evidence>
<sequence length="90" mass="10693">MNSSMEKLTNWLSKFLNEGKAENRDELDRVKRKLEKLKRKSRTLKELLEQTSDPKERAQLDQELEVAKAIRKKAHAKYRELKDALNARQK</sequence>
<gene>
    <name evidence="2" type="ORF">ACFSJ3_05465</name>
</gene>
<proteinExistence type="predicted"/>
<keyword evidence="1" id="KW-0175">Coiled coil</keyword>
<dbReference type="RefSeq" id="WP_345338596.1">
    <property type="nucleotide sequence ID" value="NZ_BAABLI010000006.1"/>
</dbReference>
<evidence type="ECO:0000313" key="3">
    <source>
        <dbReference type="Proteomes" id="UP001597380"/>
    </source>
</evidence>